<evidence type="ECO:0000313" key="2">
    <source>
        <dbReference type="Ensembl" id="ENSXCOP00000000227.1"/>
    </source>
</evidence>
<dbReference type="Ensembl" id="ENSXCOT00000000233.1">
    <property type="protein sequence ID" value="ENSXCOP00000000227.1"/>
    <property type="gene ID" value="ENSXCOG00000000212.1"/>
</dbReference>
<dbReference type="GeneTree" id="ENSGT00930000151044"/>
<name>A0A3B5KP30_9TELE</name>
<feature type="region of interest" description="Disordered" evidence="1">
    <location>
        <begin position="138"/>
        <end position="160"/>
    </location>
</feature>
<reference evidence="2" key="1">
    <citation type="submission" date="2025-08" db="UniProtKB">
        <authorList>
            <consortium name="Ensembl"/>
        </authorList>
    </citation>
    <scope>IDENTIFICATION</scope>
</reference>
<proteinExistence type="predicted"/>
<evidence type="ECO:0000313" key="3">
    <source>
        <dbReference type="Proteomes" id="UP000261380"/>
    </source>
</evidence>
<reference evidence="2" key="2">
    <citation type="submission" date="2025-09" db="UniProtKB">
        <authorList>
            <consortium name="Ensembl"/>
        </authorList>
    </citation>
    <scope>IDENTIFICATION</scope>
</reference>
<protein>
    <submittedName>
        <fullName evidence="2">Uncharacterized protein</fullName>
    </submittedName>
</protein>
<dbReference type="Proteomes" id="UP000261380">
    <property type="component" value="Unplaced"/>
</dbReference>
<accession>A0A3B5KP30</accession>
<dbReference type="AlphaFoldDB" id="A0A3B5KP30"/>
<evidence type="ECO:0000256" key="1">
    <source>
        <dbReference type="SAM" id="MobiDB-lite"/>
    </source>
</evidence>
<feature type="compositionally biased region" description="Low complexity" evidence="1">
    <location>
        <begin position="138"/>
        <end position="149"/>
    </location>
</feature>
<keyword evidence="3" id="KW-1185">Reference proteome</keyword>
<organism evidence="2 3">
    <name type="scientific">Xiphophorus couchianus</name>
    <name type="common">Monterrey platyfish</name>
    <dbReference type="NCBI Taxonomy" id="32473"/>
    <lineage>
        <taxon>Eukaryota</taxon>
        <taxon>Metazoa</taxon>
        <taxon>Chordata</taxon>
        <taxon>Craniata</taxon>
        <taxon>Vertebrata</taxon>
        <taxon>Euteleostomi</taxon>
        <taxon>Actinopterygii</taxon>
        <taxon>Neopterygii</taxon>
        <taxon>Teleostei</taxon>
        <taxon>Neoteleostei</taxon>
        <taxon>Acanthomorphata</taxon>
        <taxon>Ovalentaria</taxon>
        <taxon>Atherinomorphae</taxon>
        <taxon>Cyprinodontiformes</taxon>
        <taxon>Poeciliidae</taxon>
        <taxon>Poeciliinae</taxon>
        <taxon>Xiphophorus</taxon>
    </lineage>
</organism>
<feature type="region of interest" description="Disordered" evidence="1">
    <location>
        <begin position="1"/>
        <end position="22"/>
    </location>
</feature>
<sequence>PDPVPDPDQDQQRVELGFSQQQRAQEAERQQVLERVRQAEDNISGRISSLLMDNSRIRMEQLTAVTQEEAGSLRRREVSLDRKFDRMLSLQVLDKSKAIAQILQEEEMQKAAFQALQLQKDAVHVYIRSQVTAHGAQRPAAAAAEAEGPAGAGAAAGSGEEAQRWLLAQH</sequence>